<accession>A0A6J2YLE5</accession>
<dbReference type="KEGG" id="soy:115888393"/>
<dbReference type="InterPro" id="IPR043502">
    <property type="entry name" value="DNA/RNA_pol_sf"/>
</dbReference>
<keyword evidence="2" id="KW-1185">Reference proteome</keyword>
<dbReference type="InterPro" id="IPR000477">
    <property type="entry name" value="RT_dom"/>
</dbReference>
<dbReference type="OrthoDB" id="6758694at2759"/>
<dbReference type="PROSITE" id="PS50878">
    <property type="entry name" value="RT_POL"/>
    <property type="match status" value="1"/>
</dbReference>
<dbReference type="Proteomes" id="UP000504635">
    <property type="component" value="Unplaced"/>
</dbReference>
<dbReference type="SUPFAM" id="SSF56672">
    <property type="entry name" value="DNA/RNA polymerases"/>
    <property type="match status" value="1"/>
</dbReference>
<dbReference type="RefSeq" id="XP_030763974.1">
    <property type="nucleotide sequence ID" value="XM_030908114.1"/>
</dbReference>
<dbReference type="GO" id="GO:0071897">
    <property type="term" value="P:DNA biosynthetic process"/>
    <property type="evidence" value="ECO:0007669"/>
    <property type="project" value="UniProtKB-ARBA"/>
</dbReference>
<protein>
    <submittedName>
        <fullName evidence="3">Uncharacterized protein LOC115888393</fullName>
    </submittedName>
</protein>
<organism evidence="2 3">
    <name type="scientific">Sitophilus oryzae</name>
    <name type="common">Rice weevil</name>
    <name type="synonym">Curculio oryzae</name>
    <dbReference type="NCBI Taxonomy" id="7048"/>
    <lineage>
        <taxon>Eukaryota</taxon>
        <taxon>Metazoa</taxon>
        <taxon>Ecdysozoa</taxon>
        <taxon>Arthropoda</taxon>
        <taxon>Hexapoda</taxon>
        <taxon>Insecta</taxon>
        <taxon>Pterygota</taxon>
        <taxon>Neoptera</taxon>
        <taxon>Endopterygota</taxon>
        <taxon>Coleoptera</taxon>
        <taxon>Polyphaga</taxon>
        <taxon>Cucujiformia</taxon>
        <taxon>Curculionidae</taxon>
        <taxon>Dryophthorinae</taxon>
        <taxon>Sitophilus</taxon>
    </lineage>
</organism>
<evidence type="ECO:0000313" key="3">
    <source>
        <dbReference type="RefSeq" id="XP_030763974.1"/>
    </source>
</evidence>
<dbReference type="PANTHER" id="PTHR21301">
    <property type="entry name" value="REVERSE TRANSCRIPTASE"/>
    <property type="match status" value="1"/>
</dbReference>
<dbReference type="AlphaFoldDB" id="A0A6J2YLE5"/>
<name>A0A6J2YLE5_SITOR</name>
<dbReference type="PANTHER" id="PTHR21301:SF10">
    <property type="entry name" value="REVERSE TRANSCRIPTASE DOMAIN-CONTAINING PROTEIN"/>
    <property type="match status" value="1"/>
</dbReference>
<sequence length="582" mass="67946">MGFFSNIKQQHGTTSVELLKTLANNYIKQASLRNRRIFLLRCRQKGLLPNHITQGTLNINSMLHHTRGNTGQRILNFNHRLRKNILNLEIKVTFCDLDNVEKTIKEITKRLYNCLPHNIVYDFIQRQKVKSNKTFLKIKRTNIKKINALIQYNLKSIKTQPKWFKNLTDVDIPQDIIDLISLGPKFCLCPTTNDISIPSLLADLERIIYNFDNEQKDTFRAQYTNIITNHIHKHHDDRPFLSDIFKKSKLFFKNHPELYILKSDKGNVTVAMYKDEYNAKSQELLDDDKYYLKLNRNPTYTFQLKANAIVNKLKDRGFIDNDTAKNIMAYNTIAPRFYTLPKIHKPTLSVRPIVSSINCPNGQLAKYITDILTRAYNVDNDYYVRDSFSFSTFINNFQIPPDYVIVSFDVVSLFTNLSMEVVLKSLRNNWNSISPCCPFDFETLERVIEFIFDSNFTIFNGTYYKQIFGTPMGSKISPILVNFVLDDLVKDCLHYMPHHIPFVKRYVDDLLLAVPKDQIGMTLEFFNTYDRHIQFTVEEETNRAVPFLDMLVMRTENNILKQNGIESHIVQIVSSATIHITQ</sequence>
<dbReference type="InParanoid" id="A0A6J2YLE5"/>
<proteinExistence type="predicted"/>
<evidence type="ECO:0000259" key="1">
    <source>
        <dbReference type="PROSITE" id="PS50878"/>
    </source>
</evidence>
<feature type="domain" description="Reverse transcriptase" evidence="1">
    <location>
        <begin position="324"/>
        <end position="567"/>
    </location>
</feature>
<dbReference type="GeneID" id="115888393"/>
<reference evidence="3" key="1">
    <citation type="submission" date="2025-08" db="UniProtKB">
        <authorList>
            <consortium name="RefSeq"/>
        </authorList>
    </citation>
    <scope>IDENTIFICATION</scope>
    <source>
        <tissue evidence="3">Gonads</tissue>
    </source>
</reference>
<evidence type="ECO:0000313" key="2">
    <source>
        <dbReference type="Proteomes" id="UP000504635"/>
    </source>
</evidence>
<gene>
    <name evidence="3" type="primary">LOC115888393</name>
</gene>
<dbReference type="Pfam" id="PF00078">
    <property type="entry name" value="RVT_1"/>
    <property type="match status" value="1"/>
</dbReference>